<dbReference type="OrthoDB" id="1917254at2759"/>
<keyword evidence="2" id="KW-0812">Transmembrane</keyword>
<evidence type="ECO:0008006" key="5">
    <source>
        <dbReference type="Google" id="ProtNLM"/>
    </source>
</evidence>
<gene>
    <name evidence="3" type="ORF">J1N35_015344</name>
</gene>
<evidence type="ECO:0000256" key="1">
    <source>
        <dbReference type="SAM" id="MobiDB-lite"/>
    </source>
</evidence>
<organism evidence="3 4">
    <name type="scientific">Gossypium stocksii</name>
    <dbReference type="NCBI Taxonomy" id="47602"/>
    <lineage>
        <taxon>Eukaryota</taxon>
        <taxon>Viridiplantae</taxon>
        <taxon>Streptophyta</taxon>
        <taxon>Embryophyta</taxon>
        <taxon>Tracheophyta</taxon>
        <taxon>Spermatophyta</taxon>
        <taxon>Magnoliopsida</taxon>
        <taxon>eudicotyledons</taxon>
        <taxon>Gunneridae</taxon>
        <taxon>Pentapetalae</taxon>
        <taxon>rosids</taxon>
        <taxon>malvids</taxon>
        <taxon>Malvales</taxon>
        <taxon>Malvaceae</taxon>
        <taxon>Malvoideae</taxon>
        <taxon>Gossypium</taxon>
    </lineage>
</organism>
<dbReference type="PANTHER" id="PTHR33384:SF1">
    <property type="entry name" value="EXPRESSED PROTEIN"/>
    <property type="match status" value="1"/>
</dbReference>
<feature type="compositionally biased region" description="Low complexity" evidence="1">
    <location>
        <begin position="236"/>
        <end position="254"/>
    </location>
</feature>
<dbReference type="EMBL" id="JAIQCV010000005">
    <property type="protein sequence ID" value="KAH1098423.1"/>
    <property type="molecule type" value="Genomic_DNA"/>
</dbReference>
<accession>A0A9D3VWK0</accession>
<protein>
    <recommendedName>
        <fullName evidence="5">Translocase subunit seca</fullName>
    </recommendedName>
</protein>
<feature type="region of interest" description="Disordered" evidence="1">
    <location>
        <begin position="227"/>
        <end position="254"/>
    </location>
</feature>
<feature type="transmembrane region" description="Helical" evidence="2">
    <location>
        <begin position="48"/>
        <end position="70"/>
    </location>
</feature>
<keyword evidence="2" id="KW-1133">Transmembrane helix</keyword>
<evidence type="ECO:0000313" key="4">
    <source>
        <dbReference type="Proteomes" id="UP000828251"/>
    </source>
</evidence>
<evidence type="ECO:0000256" key="2">
    <source>
        <dbReference type="SAM" id="Phobius"/>
    </source>
</evidence>
<dbReference type="PANTHER" id="PTHR33384">
    <property type="entry name" value="EXPRESSED PROTEIN"/>
    <property type="match status" value="1"/>
</dbReference>
<keyword evidence="4" id="KW-1185">Reference proteome</keyword>
<comment type="caution">
    <text evidence="3">The sequence shown here is derived from an EMBL/GenBank/DDBJ whole genome shotgun (WGS) entry which is preliminary data.</text>
</comment>
<name>A0A9D3VWK0_9ROSI</name>
<dbReference type="Proteomes" id="UP000828251">
    <property type="component" value="Unassembled WGS sequence"/>
</dbReference>
<reference evidence="3 4" key="1">
    <citation type="journal article" date="2021" name="Plant Biotechnol. J.">
        <title>Multi-omics assisted identification of the key and species-specific regulatory components of drought-tolerant mechanisms in Gossypium stocksii.</title>
        <authorList>
            <person name="Yu D."/>
            <person name="Ke L."/>
            <person name="Zhang D."/>
            <person name="Wu Y."/>
            <person name="Sun Y."/>
            <person name="Mei J."/>
            <person name="Sun J."/>
            <person name="Sun Y."/>
        </authorList>
    </citation>
    <scope>NUCLEOTIDE SEQUENCE [LARGE SCALE GENOMIC DNA]</scope>
    <source>
        <strain evidence="4">cv. E1</strain>
        <tissue evidence="3">Leaf</tissue>
    </source>
</reference>
<feature type="transmembrane region" description="Helical" evidence="2">
    <location>
        <begin position="7"/>
        <end position="28"/>
    </location>
</feature>
<sequence>MLPNCNTTFLFIIFLQFFVILLSLPHTFPLLSLSNKSHGTSPLPSSFLLSPIFSTPFIFSFFFIFIYFFYGARFIFTSYSKCFSNYLYSLKLRKEKEKRPGKKMQCGIQQSEIGSCSDEMRSSISVSVTDRKETMVCPKPRRLGLVNNPFNDHPVRSLRWQLSHQVELCDSKVESDALDFILTKGGCGVEQSCTQLALSPPFFCGSPPGRVSNPLIQDARFGEQKIMNPLSPVPPSSGLYSSSPSSSSRKGSYVRANFGSKPAVRVEGFDCLDRDRQNCSISALA</sequence>
<keyword evidence="2" id="KW-0472">Membrane</keyword>
<evidence type="ECO:0000313" key="3">
    <source>
        <dbReference type="EMBL" id="KAH1098423.1"/>
    </source>
</evidence>
<proteinExistence type="predicted"/>
<dbReference type="AlphaFoldDB" id="A0A9D3VWK0"/>